<dbReference type="CDD" id="cd06267">
    <property type="entry name" value="PBP1_LacI_sugar_binding-like"/>
    <property type="match status" value="1"/>
</dbReference>
<keyword evidence="1" id="KW-0805">Transcription regulation</keyword>
<dbReference type="Pfam" id="PF00356">
    <property type="entry name" value="LacI"/>
    <property type="match status" value="1"/>
</dbReference>
<gene>
    <name evidence="5" type="ORF">ACFSKV_11120</name>
</gene>
<keyword evidence="6" id="KW-1185">Reference proteome</keyword>
<dbReference type="SUPFAM" id="SSF47413">
    <property type="entry name" value="lambda repressor-like DNA-binding domains"/>
    <property type="match status" value="1"/>
</dbReference>
<dbReference type="InterPro" id="IPR010982">
    <property type="entry name" value="Lambda_DNA-bd_dom_sf"/>
</dbReference>
<dbReference type="Proteomes" id="UP001597414">
    <property type="component" value="Unassembled WGS sequence"/>
</dbReference>
<dbReference type="Gene3D" id="3.40.50.2300">
    <property type="match status" value="2"/>
</dbReference>
<dbReference type="Pfam" id="PF13377">
    <property type="entry name" value="Peripla_BP_3"/>
    <property type="match status" value="1"/>
</dbReference>
<evidence type="ECO:0000259" key="4">
    <source>
        <dbReference type="PROSITE" id="PS50932"/>
    </source>
</evidence>
<dbReference type="GO" id="GO:0003677">
    <property type="term" value="F:DNA binding"/>
    <property type="evidence" value="ECO:0007669"/>
    <property type="project" value="UniProtKB-KW"/>
</dbReference>
<dbReference type="InterPro" id="IPR028082">
    <property type="entry name" value="Peripla_BP_I"/>
</dbReference>
<accession>A0ABW5B828</accession>
<organism evidence="5 6">
    <name type="scientific">Shivajiella indica</name>
    <dbReference type="NCBI Taxonomy" id="872115"/>
    <lineage>
        <taxon>Bacteria</taxon>
        <taxon>Pseudomonadati</taxon>
        <taxon>Bacteroidota</taxon>
        <taxon>Cytophagia</taxon>
        <taxon>Cytophagales</taxon>
        <taxon>Cyclobacteriaceae</taxon>
        <taxon>Shivajiella</taxon>
    </lineage>
</organism>
<dbReference type="PANTHER" id="PTHR30146">
    <property type="entry name" value="LACI-RELATED TRANSCRIPTIONAL REPRESSOR"/>
    <property type="match status" value="1"/>
</dbReference>
<dbReference type="InterPro" id="IPR000843">
    <property type="entry name" value="HTH_LacI"/>
</dbReference>
<name>A0ABW5B828_9BACT</name>
<evidence type="ECO:0000256" key="2">
    <source>
        <dbReference type="ARBA" id="ARBA00023125"/>
    </source>
</evidence>
<protein>
    <submittedName>
        <fullName evidence="5">LacI family DNA-binding transcriptional regulator</fullName>
    </submittedName>
</protein>
<sequence>MKKGHQVTMKEIAKKLGVSVSTVSRALKDSPELHPDTKKRIVEMAKSMNYQYNLLAQSLRISRSKVLGVIVPELTSHFFSSNISGIQDTAYKRGYNIMICQSNESFEQEKANIRTLVSSQVDGLLISLSRETKNYGHLQELYDREIPFIMFDRVTEEIPVSKVTVDDAHGAFLAVHHLLEQGCRKIAYFSGPEDLYISKKRKEGYLDALREFGLSEKDSQIYITDLTPEMNRQITLKMLEEKELPDAIFAMIDPLAVDVMMVLKEKGIKIPEDIALVGFTNNPTAAVVEPSLTTVSQPGYEMGQIATNHLLDQLDEIVSDDPQSFVLLTTLVVRDSSKKTKMISD</sequence>
<dbReference type="CDD" id="cd01392">
    <property type="entry name" value="HTH_LacI"/>
    <property type="match status" value="1"/>
</dbReference>
<dbReference type="PANTHER" id="PTHR30146:SF109">
    <property type="entry name" value="HTH-TYPE TRANSCRIPTIONAL REGULATOR GALS"/>
    <property type="match status" value="1"/>
</dbReference>
<dbReference type="SUPFAM" id="SSF53822">
    <property type="entry name" value="Periplasmic binding protein-like I"/>
    <property type="match status" value="1"/>
</dbReference>
<reference evidence="6" key="1">
    <citation type="journal article" date="2019" name="Int. J. Syst. Evol. Microbiol.">
        <title>The Global Catalogue of Microorganisms (GCM) 10K type strain sequencing project: providing services to taxonomists for standard genome sequencing and annotation.</title>
        <authorList>
            <consortium name="The Broad Institute Genomics Platform"/>
            <consortium name="The Broad Institute Genome Sequencing Center for Infectious Disease"/>
            <person name="Wu L."/>
            <person name="Ma J."/>
        </authorList>
    </citation>
    <scope>NUCLEOTIDE SEQUENCE [LARGE SCALE GENOMIC DNA]</scope>
    <source>
        <strain evidence="6">KCTC 19812</strain>
    </source>
</reference>
<evidence type="ECO:0000256" key="1">
    <source>
        <dbReference type="ARBA" id="ARBA00023015"/>
    </source>
</evidence>
<evidence type="ECO:0000313" key="6">
    <source>
        <dbReference type="Proteomes" id="UP001597414"/>
    </source>
</evidence>
<dbReference type="SMART" id="SM00354">
    <property type="entry name" value="HTH_LACI"/>
    <property type="match status" value="1"/>
</dbReference>
<evidence type="ECO:0000256" key="3">
    <source>
        <dbReference type="ARBA" id="ARBA00023163"/>
    </source>
</evidence>
<dbReference type="RefSeq" id="WP_380802578.1">
    <property type="nucleotide sequence ID" value="NZ_JBHUIV010000016.1"/>
</dbReference>
<feature type="domain" description="HTH lacI-type" evidence="4">
    <location>
        <begin position="7"/>
        <end position="61"/>
    </location>
</feature>
<keyword evidence="3" id="KW-0804">Transcription</keyword>
<dbReference type="PROSITE" id="PS50932">
    <property type="entry name" value="HTH_LACI_2"/>
    <property type="match status" value="1"/>
</dbReference>
<comment type="caution">
    <text evidence="5">The sequence shown here is derived from an EMBL/GenBank/DDBJ whole genome shotgun (WGS) entry which is preliminary data.</text>
</comment>
<keyword evidence="2 5" id="KW-0238">DNA-binding</keyword>
<dbReference type="Gene3D" id="1.10.260.40">
    <property type="entry name" value="lambda repressor-like DNA-binding domains"/>
    <property type="match status" value="1"/>
</dbReference>
<proteinExistence type="predicted"/>
<dbReference type="EMBL" id="JBHUIV010000016">
    <property type="protein sequence ID" value="MFD2202122.1"/>
    <property type="molecule type" value="Genomic_DNA"/>
</dbReference>
<evidence type="ECO:0000313" key="5">
    <source>
        <dbReference type="EMBL" id="MFD2202122.1"/>
    </source>
</evidence>
<dbReference type="InterPro" id="IPR046335">
    <property type="entry name" value="LacI/GalR-like_sensor"/>
</dbReference>